<protein>
    <submittedName>
        <fullName evidence="2">Uncharacterized protein</fullName>
    </submittedName>
</protein>
<dbReference type="EMBL" id="JAGQLK010000188">
    <property type="protein sequence ID" value="MCA9383955.1"/>
    <property type="molecule type" value="Genomic_DNA"/>
</dbReference>
<feature type="compositionally biased region" description="Polar residues" evidence="1">
    <location>
        <begin position="1"/>
        <end position="16"/>
    </location>
</feature>
<evidence type="ECO:0000313" key="2">
    <source>
        <dbReference type="EMBL" id="MCA9383955.1"/>
    </source>
</evidence>
<evidence type="ECO:0000313" key="3">
    <source>
        <dbReference type="Proteomes" id="UP000783287"/>
    </source>
</evidence>
<feature type="non-terminal residue" evidence="2">
    <location>
        <position position="191"/>
    </location>
</feature>
<reference evidence="2" key="2">
    <citation type="journal article" date="2021" name="Microbiome">
        <title>Successional dynamics and alternative stable states in a saline activated sludge microbial community over 9 years.</title>
        <authorList>
            <person name="Wang Y."/>
            <person name="Ye J."/>
            <person name="Ju F."/>
            <person name="Liu L."/>
            <person name="Boyd J.A."/>
            <person name="Deng Y."/>
            <person name="Parks D.H."/>
            <person name="Jiang X."/>
            <person name="Yin X."/>
            <person name="Woodcroft B.J."/>
            <person name="Tyson G.W."/>
            <person name="Hugenholtz P."/>
            <person name="Polz M.F."/>
            <person name="Zhang T."/>
        </authorList>
    </citation>
    <scope>NUCLEOTIDE SEQUENCE</scope>
    <source>
        <strain evidence="2">HKST-UBA14</strain>
    </source>
</reference>
<sequence length="191" mass="20560">MAATANSKGSSMNTFSFPKPNLDPRKWSLRTWLLFIVALIALVLLLAGCTQHPDDGAEPTETAIAESGTAVSTDTPTLASTDTPEPTETPSSTPTSTAVPSPTFTPEPEQTATPEWECTLDGYDHCGDIGEITVPEEAEPQITGANAYIALPDQDLMVSGVVIPEETQVAVYWRLNGYFGISFNYQNFWVS</sequence>
<dbReference type="Proteomes" id="UP000783287">
    <property type="component" value="Unassembled WGS sequence"/>
</dbReference>
<gene>
    <name evidence="2" type="ORF">KC909_06360</name>
</gene>
<feature type="compositionally biased region" description="Low complexity" evidence="1">
    <location>
        <begin position="80"/>
        <end position="106"/>
    </location>
</feature>
<feature type="region of interest" description="Disordered" evidence="1">
    <location>
        <begin position="66"/>
        <end position="113"/>
    </location>
</feature>
<proteinExistence type="predicted"/>
<comment type="caution">
    <text evidence="2">The sequence shown here is derived from an EMBL/GenBank/DDBJ whole genome shotgun (WGS) entry which is preliminary data.</text>
</comment>
<dbReference type="AlphaFoldDB" id="A0A955RK01"/>
<name>A0A955RK01_9BACT</name>
<accession>A0A955RK01</accession>
<feature type="region of interest" description="Disordered" evidence="1">
    <location>
        <begin position="1"/>
        <end position="20"/>
    </location>
</feature>
<reference evidence="2" key="1">
    <citation type="submission" date="2020-04" db="EMBL/GenBank/DDBJ databases">
        <authorList>
            <person name="Zhang T."/>
        </authorList>
    </citation>
    <scope>NUCLEOTIDE SEQUENCE</scope>
    <source>
        <strain evidence="2">HKST-UBA14</strain>
    </source>
</reference>
<organism evidence="2 3">
    <name type="scientific">Candidatus Dojkabacteria bacterium</name>
    <dbReference type="NCBI Taxonomy" id="2099670"/>
    <lineage>
        <taxon>Bacteria</taxon>
        <taxon>Candidatus Dojkabacteria</taxon>
    </lineage>
</organism>
<evidence type="ECO:0000256" key="1">
    <source>
        <dbReference type="SAM" id="MobiDB-lite"/>
    </source>
</evidence>
<feature type="compositionally biased region" description="Polar residues" evidence="1">
    <location>
        <begin position="69"/>
        <end position="79"/>
    </location>
</feature>